<gene>
    <name evidence="2" type="ORF">UFOVP24_10</name>
</gene>
<sequence>MNHEHRQVANSILGRLKDGEEFSQSVIRLALTDTGDLAPKRSTGLGQALQEEDQGGGESRSLSLVAQDLIRLGEKTWTSRR</sequence>
<evidence type="ECO:0000256" key="1">
    <source>
        <dbReference type="SAM" id="MobiDB-lite"/>
    </source>
</evidence>
<organism evidence="2">
    <name type="scientific">uncultured Caudovirales phage</name>
    <dbReference type="NCBI Taxonomy" id="2100421"/>
    <lineage>
        <taxon>Viruses</taxon>
        <taxon>Duplodnaviria</taxon>
        <taxon>Heunggongvirae</taxon>
        <taxon>Uroviricota</taxon>
        <taxon>Caudoviricetes</taxon>
        <taxon>Peduoviridae</taxon>
        <taxon>Maltschvirus</taxon>
        <taxon>Maltschvirus maltsch</taxon>
    </lineage>
</organism>
<accession>A0A6J5T7X8</accession>
<feature type="region of interest" description="Disordered" evidence="1">
    <location>
        <begin position="36"/>
        <end position="61"/>
    </location>
</feature>
<reference evidence="2" key="1">
    <citation type="submission" date="2020-05" db="EMBL/GenBank/DDBJ databases">
        <authorList>
            <person name="Chiriac C."/>
            <person name="Salcher M."/>
            <person name="Ghai R."/>
            <person name="Kavagutti S V."/>
        </authorList>
    </citation>
    <scope>NUCLEOTIDE SEQUENCE</scope>
</reference>
<dbReference type="EMBL" id="LR797817">
    <property type="protein sequence ID" value="CAB4240863.1"/>
    <property type="molecule type" value="Genomic_DNA"/>
</dbReference>
<protein>
    <submittedName>
        <fullName evidence="2">Uncharacterized protein</fullName>
    </submittedName>
</protein>
<proteinExistence type="predicted"/>
<evidence type="ECO:0000313" key="2">
    <source>
        <dbReference type="EMBL" id="CAB4240863.1"/>
    </source>
</evidence>
<name>A0A6J5T7X8_9CAUD</name>